<gene>
    <name evidence="3" type="ORF">Syun_027616</name>
</gene>
<accession>A0AAP0EI98</accession>
<dbReference type="PROSITE" id="PS51808">
    <property type="entry name" value="CHCH"/>
    <property type="match status" value="1"/>
</dbReference>
<evidence type="ECO:0000256" key="1">
    <source>
        <dbReference type="ARBA" id="ARBA00023157"/>
    </source>
</evidence>
<dbReference type="PANTHER" id="PTHR48150:SF1">
    <property type="entry name" value="COX19 FAMILY PROTEIN (CHCH MOTIF)"/>
    <property type="match status" value="1"/>
</dbReference>
<organism evidence="3 4">
    <name type="scientific">Stephania yunnanensis</name>
    <dbReference type="NCBI Taxonomy" id="152371"/>
    <lineage>
        <taxon>Eukaryota</taxon>
        <taxon>Viridiplantae</taxon>
        <taxon>Streptophyta</taxon>
        <taxon>Embryophyta</taxon>
        <taxon>Tracheophyta</taxon>
        <taxon>Spermatophyta</taxon>
        <taxon>Magnoliopsida</taxon>
        <taxon>Ranunculales</taxon>
        <taxon>Menispermaceae</taxon>
        <taxon>Menispermoideae</taxon>
        <taxon>Cissampelideae</taxon>
        <taxon>Stephania</taxon>
    </lineage>
</organism>
<dbReference type="Proteomes" id="UP001420932">
    <property type="component" value="Unassembled WGS sequence"/>
</dbReference>
<evidence type="ECO:0000313" key="3">
    <source>
        <dbReference type="EMBL" id="KAK9092705.1"/>
    </source>
</evidence>
<name>A0AAP0EI98_9MAGN</name>
<reference evidence="3 4" key="1">
    <citation type="submission" date="2024-01" db="EMBL/GenBank/DDBJ databases">
        <title>Genome assemblies of Stephania.</title>
        <authorList>
            <person name="Yang L."/>
        </authorList>
    </citation>
    <scope>NUCLEOTIDE SEQUENCE [LARGE SCALE GENOMIC DNA]</scope>
    <source>
        <strain evidence="3">YNDBR</strain>
        <tissue evidence="3">Leaf</tissue>
    </source>
</reference>
<dbReference type="InterPro" id="IPR010625">
    <property type="entry name" value="CHCH"/>
</dbReference>
<dbReference type="InterPro" id="IPR009069">
    <property type="entry name" value="Cys_alpha_HP_mot_SF"/>
</dbReference>
<evidence type="ECO:0000313" key="4">
    <source>
        <dbReference type="Proteomes" id="UP001420932"/>
    </source>
</evidence>
<dbReference type="SUPFAM" id="SSF47072">
    <property type="entry name" value="Cysteine alpha-hairpin motif"/>
    <property type="match status" value="1"/>
</dbReference>
<proteinExistence type="predicted"/>
<sequence>MLPNTCPNTRRSNPIGESLSMLLNHILASDLLEEIMQSEDSLQYVSRLSDSLCYPQYTASLKCLEDYKSDKSKCQEQFDVYKECKKKEVRSVRSCVLPRIA</sequence>
<feature type="domain" description="CHCH" evidence="2">
    <location>
        <begin position="53"/>
        <end position="87"/>
    </location>
</feature>
<comment type="caution">
    <text evidence="3">The sequence shown here is derived from an EMBL/GenBank/DDBJ whole genome shotgun (WGS) entry which is preliminary data.</text>
</comment>
<evidence type="ECO:0000259" key="2">
    <source>
        <dbReference type="Pfam" id="PF06747"/>
    </source>
</evidence>
<protein>
    <recommendedName>
        <fullName evidence="2">CHCH domain-containing protein</fullName>
    </recommendedName>
</protein>
<keyword evidence="4" id="KW-1185">Reference proteome</keyword>
<keyword evidence="1" id="KW-1015">Disulfide bond</keyword>
<dbReference type="AlphaFoldDB" id="A0AAP0EI98"/>
<dbReference type="EMBL" id="JBBNAF010000012">
    <property type="protein sequence ID" value="KAK9092705.1"/>
    <property type="molecule type" value="Genomic_DNA"/>
</dbReference>
<dbReference type="Pfam" id="PF06747">
    <property type="entry name" value="CHCH"/>
    <property type="match status" value="1"/>
</dbReference>
<dbReference type="PANTHER" id="PTHR48150">
    <property type="entry name" value="CYTOCHROME C OXIDASE-ASSEMBLY FACTOR COX23, MITOCHONDRIAL"/>
    <property type="match status" value="1"/>
</dbReference>